<feature type="compositionally biased region" description="Low complexity" evidence="15">
    <location>
        <begin position="167"/>
        <end position="182"/>
    </location>
</feature>
<dbReference type="eggNOG" id="KOG1023">
    <property type="taxonomic scope" value="Eukaryota"/>
</dbReference>
<dbReference type="InterPro" id="IPR001054">
    <property type="entry name" value="A/G_cyclase"/>
</dbReference>
<keyword evidence="4" id="KW-0812">Transmembrane</keyword>
<evidence type="ECO:0000256" key="1">
    <source>
        <dbReference type="ARBA" id="ARBA00004479"/>
    </source>
</evidence>
<dbReference type="SUPFAM" id="SSF55785">
    <property type="entry name" value="PYP-like sensor domain (PAS domain)"/>
    <property type="match status" value="1"/>
</dbReference>
<dbReference type="CDD" id="cd00130">
    <property type="entry name" value="PAS"/>
    <property type="match status" value="1"/>
</dbReference>
<dbReference type="GO" id="GO:0005524">
    <property type="term" value="F:ATP binding"/>
    <property type="evidence" value="ECO:0007669"/>
    <property type="project" value="UniProtKB-KW"/>
</dbReference>
<evidence type="ECO:0000256" key="8">
    <source>
        <dbReference type="ARBA" id="ARBA00022840"/>
    </source>
</evidence>
<accession>A0A177WGC4</accession>
<dbReference type="Proteomes" id="UP000077115">
    <property type="component" value="Unassembled WGS sequence"/>
</dbReference>
<dbReference type="Gene3D" id="6.10.250.780">
    <property type="match status" value="1"/>
</dbReference>
<feature type="compositionally biased region" description="Low complexity" evidence="15">
    <location>
        <begin position="127"/>
        <end position="137"/>
    </location>
</feature>
<dbReference type="InterPro" id="IPR035965">
    <property type="entry name" value="PAS-like_dom_sf"/>
</dbReference>
<keyword evidence="10" id="KW-0472">Membrane</keyword>
<feature type="compositionally biased region" description="Polar residues" evidence="15">
    <location>
        <begin position="519"/>
        <end position="528"/>
    </location>
</feature>
<dbReference type="GO" id="GO:0006355">
    <property type="term" value="P:regulation of DNA-templated transcription"/>
    <property type="evidence" value="ECO:0007669"/>
    <property type="project" value="InterPro"/>
</dbReference>
<dbReference type="GO" id="GO:0007168">
    <property type="term" value="P:receptor guanylyl cyclase signaling pathway"/>
    <property type="evidence" value="ECO:0007669"/>
    <property type="project" value="TreeGrafter"/>
</dbReference>
<comment type="subcellular location">
    <subcellularLocation>
        <location evidence="1">Membrane</location>
        <topology evidence="1">Single-pass type I membrane protein</topology>
    </subcellularLocation>
</comment>
<dbReference type="CDD" id="cd07302">
    <property type="entry name" value="CHD"/>
    <property type="match status" value="1"/>
</dbReference>
<dbReference type="Pfam" id="PF00989">
    <property type="entry name" value="PAS"/>
    <property type="match status" value="1"/>
</dbReference>
<evidence type="ECO:0000256" key="4">
    <source>
        <dbReference type="ARBA" id="ARBA00022692"/>
    </source>
</evidence>
<evidence type="ECO:0000256" key="6">
    <source>
        <dbReference type="ARBA" id="ARBA00022741"/>
    </source>
</evidence>
<dbReference type="FunFam" id="3.30.70.1230:FF:000028">
    <property type="entry name" value="Guanylate cyclase"/>
    <property type="match status" value="1"/>
</dbReference>
<feature type="coiled-coil region" evidence="14">
    <location>
        <begin position="771"/>
        <end position="798"/>
    </location>
</feature>
<dbReference type="VEuPathDB" id="FungiDB:BDEG_22468"/>
<dbReference type="InterPro" id="IPR018297">
    <property type="entry name" value="A/G_cyclase_CS"/>
</dbReference>
<dbReference type="NCBIfam" id="TIGR00229">
    <property type="entry name" value="sensory_box"/>
    <property type="match status" value="1"/>
</dbReference>
<keyword evidence="11 13" id="KW-0456">Lyase</keyword>
<evidence type="ECO:0000256" key="3">
    <source>
        <dbReference type="ARBA" id="ARBA00022679"/>
    </source>
</evidence>
<name>A0A177WGC4_BATDL</name>
<dbReference type="InterPro" id="IPR050401">
    <property type="entry name" value="Cyclic_nucleotide_synthase"/>
</dbReference>
<evidence type="ECO:0000256" key="7">
    <source>
        <dbReference type="ARBA" id="ARBA00022777"/>
    </source>
</evidence>
<feature type="compositionally biased region" description="Polar residues" evidence="15">
    <location>
        <begin position="485"/>
        <end position="510"/>
    </location>
</feature>
<evidence type="ECO:0000256" key="14">
    <source>
        <dbReference type="SAM" id="Coils"/>
    </source>
</evidence>
<dbReference type="InterPro" id="IPR000014">
    <property type="entry name" value="PAS"/>
</dbReference>
<keyword evidence="8" id="KW-0067">ATP-binding</keyword>
<feature type="domain" description="PAS" evidence="16">
    <location>
        <begin position="659"/>
        <end position="729"/>
    </location>
</feature>
<dbReference type="GO" id="GO:0035556">
    <property type="term" value="P:intracellular signal transduction"/>
    <property type="evidence" value="ECO:0007669"/>
    <property type="project" value="InterPro"/>
</dbReference>
<dbReference type="SUPFAM" id="SSF55073">
    <property type="entry name" value="Nucleotide cyclase"/>
    <property type="match status" value="1"/>
</dbReference>
<dbReference type="GO" id="GO:0004016">
    <property type="term" value="F:adenylate cyclase activity"/>
    <property type="evidence" value="ECO:0007669"/>
    <property type="project" value="TreeGrafter"/>
</dbReference>
<dbReference type="STRING" id="403673.A0A177WGC4"/>
<dbReference type="InterPro" id="IPR029787">
    <property type="entry name" value="Nucleotide_cyclase"/>
</dbReference>
<evidence type="ECO:0000256" key="15">
    <source>
        <dbReference type="SAM" id="MobiDB-lite"/>
    </source>
</evidence>
<evidence type="ECO:0000259" key="16">
    <source>
        <dbReference type="PROSITE" id="PS50112"/>
    </source>
</evidence>
<proteinExistence type="inferred from homology"/>
<dbReference type="PROSITE" id="PS50125">
    <property type="entry name" value="GUANYLATE_CYCLASE_2"/>
    <property type="match status" value="1"/>
</dbReference>
<keyword evidence="3" id="KW-0808">Transferase</keyword>
<evidence type="ECO:0000256" key="10">
    <source>
        <dbReference type="ARBA" id="ARBA00023136"/>
    </source>
</evidence>
<dbReference type="SMART" id="SM00044">
    <property type="entry name" value="CYCc"/>
    <property type="match status" value="1"/>
</dbReference>
<dbReference type="InterPro" id="IPR011645">
    <property type="entry name" value="HNOB_dom_associated"/>
</dbReference>
<feature type="compositionally biased region" description="Low complexity" evidence="15">
    <location>
        <begin position="52"/>
        <end position="62"/>
    </location>
</feature>
<feature type="region of interest" description="Disordered" evidence="15">
    <location>
        <begin position="153"/>
        <end position="192"/>
    </location>
</feature>
<keyword evidence="14" id="KW-0175">Coiled coil</keyword>
<dbReference type="AlphaFoldDB" id="A0A177WGC4"/>
<dbReference type="PANTHER" id="PTHR11920">
    <property type="entry name" value="GUANYLYL CYCLASE"/>
    <property type="match status" value="1"/>
</dbReference>
<dbReference type="EMBL" id="DS022301">
    <property type="protein sequence ID" value="OAJ38560.1"/>
    <property type="molecule type" value="Genomic_DNA"/>
</dbReference>
<evidence type="ECO:0000313" key="19">
    <source>
        <dbReference type="Proteomes" id="UP000077115"/>
    </source>
</evidence>
<feature type="region of interest" description="Disordered" evidence="15">
    <location>
        <begin position="52"/>
        <end position="139"/>
    </location>
</feature>
<dbReference type="Gene3D" id="3.30.450.20">
    <property type="entry name" value="PAS domain"/>
    <property type="match status" value="1"/>
</dbReference>
<dbReference type="InterPro" id="IPR013767">
    <property type="entry name" value="PAS_fold"/>
</dbReference>
<evidence type="ECO:0000256" key="2">
    <source>
        <dbReference type="ARBA" id="ARBA00012202"/>
    </source>
</evidence>
<evidence type="ECO:0000256" key="5">
    <source>
        <dbReference type="ARBA" id="ARBA00022729"/>
    </source>
</evidence>
<keyword evidence="5" id="KW-0732">Signal</keyword>
<dbReference type="GO" id="GO:0004383">
    <property type="term" value="F:guanylate cyclase activity"/>
    <property type="evidence" value="ECO:0007669"/>
    <property type="project" value="UniProtKB-EC"/>
</dbReference>
<evidence type="ECO:0000256" key="9">
    <source>
        <dbReference type="ARBA" id="ARBA00022989"/>
    </source>
</evidence>
<dbReference type="Gene3D" id="3.30.70.1230">
    <property type="entry name" value="Nucleotide cyclase"/>
    <property type="match status" value="1"/>
</dbReference>
<dbReference type="SMART" id="SM00091">
    <property type="entry name" value="PAS"/>
    <property type="match status" value="1"/>
</dbReference>
<feature type="domain" description="Guanylate cyclase" evidence="17">
    <location>
        <begin position="840"/>
        <end position="970"/>
    </location>
</feature>
<gene>
    <name evidence="18" type="ORF">BDEG_22468</name>
</gene>
<dbReference type="Pfam" id="PF00211">
    <property type="entry name" value="Guanylate_cyc"/>
    <property type="match status" value="1"/>
</dbReference>
<keyword evidence="6" id="KW-0547">Nucleotide-binding</keyword>
<organism evidence="18 19">
    <name type="scientific">Batrachochytrium dendrobatidis (strain JEL423)</name>
    <dbReference type="NCBI Taxonomy" id="403673"/>
    <lineage>
        <taxon>Eukaryota</taxon>
        <taxon>Fungi</taxon>
        <taxon>Fungi incertae sedis</taxon>
        <taxon>Chytridiomycota</taxon>
        <taxon>Chytridiomycota incertae sedis</taxon>
        <taxon>Chytridiomycetes</taxon>
        <taxon>Rhizophydiales</taxon>
        <taxon>Rhizophydiales incertae sedis</taxon>
        <taxon>Batrachochytrium</taxon>
    </lineage>
</organism>
<dbReference type="EC" id="4.6.1.2" evidence="2"/>
<keyword evidence="9" id="KW-1133">Transmembrane helix</keyword>
<evidence type="ECO:0000259" key="17">
    <source>
        <dbReference type="PROSITE" id="PS50125"/>
    </source>
</evidence>
<dbReference type="FunFam" id="3.30.450.20:FF:000060">
    <property type="entry name" value="Sensor protein FixL"/>
    <property type="match status" value="1"/>
</dbReference>
<protein>
    <recommendedName>
        <fullName evidence="2">guanylate cyclase</fullName>
        <ecNumber evidence="2">4.6.1.2</ecNumber>
    </recommendedName>
</protein>
<sequence length="1028" mass="115792">MSAFQQLETTGNNTEKKVFIPEQGRQKCLLNRAIPRSEHSTTKLTNALTNSLQPSLQQSRQQMYNQEQPTQYTFASKKRQDGDVTNLSGGTKPRKNTVTMSEPTDGRRSTTFQNNEPIPAENAVTPSSSSQISFQSEQTKDLSIRSSLRVVSGDTTLDDGSGFTDESSNSFFSRRNSSVNSSATLHSSSRGGAINSREIEELRTECQVVEANLLLAGQEVRRKEDLAFTMGRNDIDISRLQRYQAMELSEMNIAFQKKIKARMDRKEAKRVQRNLIRETKRRDLIILRQEAAAKAAQVIRTARNDKREEFEALVQHMEKIQEMQCEELAKAQNRAQFHERALGEMEAMQQLHEKRSSLLKKLQTRQTHQINLNKRINDQLREVHRIEHRHAKERFDLSIKCFDEVHSVKSLNTLTIDELAVSQSLELRAEKERLLAQHEDNKLKSMVATHQAETKRLKQTHRIAIRQMKIQQEQKVRLLKTYKSASQNGGSAPMSNAGSKRVSRSGSITSMDDAASDLDGSQMSYSLSPRNLNQNLQSVIMSSNRSAGANSLLSSRFDDDDGEYSGNFKVNNQIGSIGAMVSKHTEAKNAVTSKLQQELYECERSVEARMAELAEQHQLELEKLHADHQEEIQFMIDVQDKEIAMEEAIHDTELRMLVERRILNSVLETVDDGIINIDTTGIICRFNCAAEKIFGYKSAEVIGKNIKMLMPENYASVHDEYLNNYLTTGIKKVIGMGRRVFGKRKDDGVFPLLLSVSEVKEDGQHLFTGIARDLTEEVRQEKEAFEKDEAKKKELEGLISKLRITRQKTDELLQQMLPPSVSSQLMEGKTVQPQSFESATVFFLDVVGFTTLCSGVSPIATVSLLNAIYKIFDETIEKYDVYKVETIGDSYMIVSGVPTENGKRHATETATLALDILSKVHAFKFSETPDLKLRVRIGLNSGPLVAGVVGSKMPRYCLFGDTVNTASRMESTGAPMKIQISQSTYTYLKEAGGYHTSPRGEIDVKGKGKMATYFLTGKDGFPFELPPQ</sequence>
<evidence type="ECO:0000256" key="12">
    <source>
        <dbReference type="ARBA" id="ARBA00023293"/>
    </source>
</evidence>
<dbReference type="GO" id="GO:0001653">
    <property type="term" value="F:peptide receptor activity"/>
    <property type="evidence" value="ECO:0007669"/>
    <property type="project" value="TreeGrafter"/>
</dbReference>
<dbReference type="Pfam" id="PF07701">
    <property type="entry name" value="HNOBA"/>
    <property type="match status" value="1"/>
</dbReference>
<keyword evidence="7" id="KW-0418">Kinase</keyword>
<keyword evidence="12" id="KW-0141">cGMP biosynthesis</keyword>
<dbReference type="GO" id="GO:0005886">
    <property type="term" value="C:plasma membrane"/>
    <property type="evidence" value="ECO:0007669"/>
    <property type="project" value="TreeGrafter"/>
</dbReference>
<reference evidence="18 19" key="1">
    <citation type="submission" date="2006-10" db="EMBL/GenBank/DDBJ databases">
        <title>The Genome Sequence of Batrachochytrium dendrobatidis JEL423.</title>
        <authorList>
            <consortium name="The Broad Institute Genome Sequencing Platform"/>
            <person name="Birren B."/>
            <person name="Lander E."/>
            <person name="Galagan J."/>
            <person name="Cuomo C."/>
            <person name="Devon K."/>
            <person name="Jaffe D."/>
            <person name="Butler J."/>
            <person name="Alvarez P."/>
            <person name="Gnerre S."/>
            <person name="Grabherr M."/>
            <person name="Kleber M."/>
            <person name="Mauceli E."/>
            <person name="Brockman W."/>
            <person name="Young S."/>
            <person name="LaButti K."/>
            <person name="Sykes S."/>
            <person name="DeCaprio D."/>
            <person name="Crawford M."/>
            <person name="Koehrsen M."/>
            <person name="Engels R."/>
            <person name="Montgomery P."/>
            <person name="Pearson M."/>
            <person name="Howarth C."/>
            <person name="Larson L."/>
            <person name="White J."/>
            <person name="O'Leary S."/>
            <person name="Kodira C."/>
            <person name="Zeng Q."/>
            <person name="Yandava C."/>
            <person name="Alvarado L."/>
            <person name="Longcore J."/>
            <person name="James T."/>
        </authorList>
    </citation>
    <scope>NUCLEOTIDE SEQUENCE [LARGE SCALE GENOMIC DNA]</scope>
    <source>
        <strain evidence="18 19">JEL423</strain>
    </source>
</reference>
<dbReference type="PROSITE" id="PS50112">
    <property type="entry name" value="PAS"/>
    <property type="match status" value="1"/>
</dbReference>
<evidence type="ECO:0000256" key="13">
    <source>
        <dbReference type="RuleBase" id="RU000405"/>
    </source>
</evidence>
<comment type="similarity">
    <text evidence="13">Belongs to the adenylyl cyclase class-4/guanylyl cyclase family.</text>
</comment>
<evidence type="ECO:0000313" key="18">
    <source>
        <dbReference type="EMBL" id="OAJ38560.1"/>
    </source>
</evidence>
<evidence type="ECO:0000256" key="11">
    <source>
        <dbReference type="ARBA" id="ARBA00023239"/>
    </source>
</evidence>
<dbReference type="GO" id="GO:0016301">
    <property type="term" value="F:kinase activity"/>
    <property type="evidence" value="ECO:0007669"/>
    <property type="project" value="UniProtKB-KW"/>
</dbReference>
<dbReference type="OrthoDB" id="60033at2759"/>
<reference evidence="18 19" key="2">
    <citation type="submission" date="2016-05" db="EMBL/GenBank/DDBJ databases">
        <title>Lineage-specific infection strategies underlie the spectrum of fungal disease in amphibians.</title>
        <authorList>
            <person name="Cuomo C.A."/>
            <person name="Farrer R.A."/>
            <person name="James T."/>
            <person name="Longcore J."/>
            <person name="Birren B."/>
        </authorList>
    </citation>
    <scope>NUCLEOTIDE SEQUENCE [LARGE SCALE GENOMIC DNA]</scope>
    <source>
        <strain evidence="18 19">JEL423</strain>
    </source>
</reference>
<dbReference type="PROSITE" id="PS00452">
    <property type="entry name" value="GUANYLATE_CYCLASE_1"/>
    <property type="match status" value="1"/>
</dbReference>
<feature type="region of interest" description="Disordered" evidence="15">
    <location>
        <begin position="485"/>
        <end position="528"/>
    </location>
</feature>
<dbReference type="PANTHER" id="PTHR11920:SF335">
    <property type="entry name" value="GUANYLATE CYCLASE"/>
    <property type="match status" value="1"/>
</dbReference>
<feature type="compositionally biased region" description="Polar residues" evidence="15">
    <location>
        <begin position="63"/>
        <end position="74"/>
    </location>
</feature>